<dbReference type="Proteomes" id="UP000008206">
    <property type="component" value="Chromosome"/>
</dbReference>
<reference evidence="2" key="1">
    <citation type="journal article" date="2011" name="MBio">
        <title>Novel metabolic attributes of the genus Cyanothece, comprising a group of unicellular nitrogen-fixing Cyanobacteria.</title>
        <authorList>
            <person name="Bandyopadhyay A."/>
            <person name="Elvitigala T."/>
            <person name="Welsh E."/>
            <person name="Stockel J."/>
            <person name="Liberton M."/>
            <person name="Min H."/>
            <person name="Sherman L.A."/>
            <person name="Pakrasi H.B."/>
        </authorList>
    </citation>
    <scope>NUCLEOTIDE SEQUENCE [LARGE SCALE GENOMIC DNA]</scope>
    <source>
        <strain evidence="2">PCC 7822</strain>
    </source>
</reference>
<gene>
    <name evidence="1" type="ordered locus">Cyan7822_0192</name>
</gene>
<protein>
    <recommendedName>
        <fullName evidence="3">Glycosyl transferase family 8</fullName>
    </recommendedName>
</protein>
<evidence type="ECO:0000313" key="1">
    <source>
        <dbReference type="EMBL" id="ADN12242.1"/>
    </source>
</evidence>
<dbReference type="STRING" id="497965.Cyan7822_0192"/>
<dbReference type="RefSeq" id="WP_013320352.1">
    <property type="nucleotide sequence ID" value="NC_014501.1"/>
</dbReference>
<organism evidence="1 2">
    <name type="scientific">Gloeothece verrucosa (strain PCC 7822)</name>
    <name type="common">Cyanothece sp. (strain PCC 7822)</name>
    <dbReference type="NCBI Taxonomy" id="497965"/>
    <lineage>
        <taxon>Bacteria</taxon>
        <taxon>Bacillati</taxon>
        <taxon>Cyanobacteriota</taxon>
        <taxon>Cyanophyceae</taxon>
        <taxon>Oscillatoriophycideae</taxon>
        <taxon>Chroococcales</taxon>
        <taxon>Aphanothecaceae</taxon>
        <taxon>Gloeothece</taxon>
        <taxon>Gloeothece verrucosa</taxon>
    </lineage>
</organism>
<proteinExistence type="predicted"/>
<evidence type="ECO:0008006" key="3">
    <source>
        <dbReference type="Google" id="ProtNLM"/>
    </source>
</evidence>
<dbReference type="HOGENOM" id="CLU_946062_0_0_3"/>
<dbReference type="OrthoDB" id="479717at2"/>
<evidence type="ECO:0000313" key="2">
    <source>
        <dbReference type="Proteomes" id="UP000008206"/>
    </source>
</evidence>
<accession>E0UJJ8</accession>
<sequence length="259" mass="29635">MNSSFTAKTFCFCTLALGKKYQLLARELALGLKRYAPKAKIVVGTDNPKQFKNCENVISFQQKQTGVLHCYNDKRFVIEKCLLNADAAIYLDADTKIISEIDISVEILGGIRGFSENLLYHVSKYRPEDLEKFQKLSSKLKIPIEEVDWIGDSLFIVAKDGGKEKEFLEIWGLIARYLELKGIHSGQGNVMGLAATKVGWKVRNSDSLRAIARATKHLDASHDVKKISFWQRLQKKSTYHYRLNKARLIALKDFDFYYR</sequence>
<dbReference type="EMBL" id="CP002198">
    <property type="protein sequence ID" value="ADN12242.1"/>
    <property type="molecule type" value="Genomic_DNA"/>
</dbReference>
<name>E0UJJ8_GLOV7</name>
<keyword evidence="2" id="KW-1185">Reference proteome</keyword>
<dbReference type="KEGG" id="cyj:Cyan7822_0192"/>
<dbReference type="AlphaFoldDB" id="E0UJJ8"/>
<dbReference type="eggNOG" id="ENOG502ZAET">
    <property type="taxonomic scope" value="Bacteria"/>
</dbReference>